<keyword evidence="2" id="KW-1185">Reference proteome</keyword>
<dbReference type="EMBL" id="CP020612">
    <property type="protein sequence ID" value="ARJ70132.1"/>
    <property type="molecule type" value="Genomic_DNA"/>
</dbReference>
<name>A0A1W6CZ53_9RHOB</name>
<sequence>MALAGCAAGPQTRDGAAAAHSGALTWQTFAAAGKFCEHSSSWAGKADGLARGDVYGLGRMAS</sequence>
<dbReference type="STRING" id="1945662.B0A89_11340"/>
<dbReference type="AlphaFoldDB" id="A0A1W6CZ53"/>
<reference evidence="1 2" key="1">
    <citation type="submission" date="2017-03" db="EMBL/GenBank/DDBJ databases">
        <title>Genome sequence of Paracoccus contaminans isolated from a water microcosm.</title>
        <authorList>
            <person name="Aurass P."/>
            <person name="Karste S."/>
            <person name="Trost E."/>
            <person name="Glaeser S.P."/>
            <person name="Kaempfer P."/>
            <person name="Flieger A."/>
        </authorList>
    </citation>
    <scope>NUCLEOTIDE SEQUENCE [LARGE SCALE GENOMIC DNA]</scope>
    <source>
        <strain evidence="2">RKI 16-01929T\LMG 29738T\CCM 8701T\CIP 111112T</strain>
    </source>
</reference>
<evidence type="ECO:0000313" key="1">
    <source>
        <dbReference type="EMBL" id="ARJ70132.1"/>
    </source>
</evidence>
<protein>
    <submittedName>
        <fullName evidence="1">Uncharacterized protein</fullName>
    </submittedName>
</protein>
<evidence type="ECO:0000313" key="2">
    <source>
        <dbReference type="Proteomes" id="UP000193017"/>
    </source>
</evidence>
<organism evidence="1 2">
    <name type="scientific">Paracoccus contaminans</name>
    <dbReference type="NCBI Taxonomy" id="1945662"/>
    <lineage>
        <taxon>Bacteria</taxon>
        <taxon>Pseudomonadati</taxon>
        <taxon>Pseudomonadota</taxon>
        <taxon>Alphaproteobacteria</taxon>
        <taxon>Rhodobacterales</taxon>
        <taxon>Paracoccaceae</taxon>
        <taxon>Paracoccus</taxon>
    </lineage>
</organism>
<proteinExistence type="predicted"/>
<accession>A0A1W6CZ53</accession>
<gene>
    <name evidence="1" type="ORF">B0A89_11340</name>
</gene>
<dbReference type="KEGG" id="pcon:B0A89_11340"/>
<dbReference type="Proteomes" id="UP000193017">
    <property type="component" value="Chromosome"/>
</dbReference>